<dbReference type="EMBL" id="CAJVPY010071916">
    <property type="protein sequence ID" value="CAG8828750.1"/>
    <property type="molecule type" value="Genomic_DNA"/>
</dbReference>
<protein>
    <submittedName>
        <fullName evidence="2">5327_t:CDS:1</fullName>
    </submittedName>
</protein>
<accession>A0A9N9KGS7</accession>
<dbReference type="AlphaFoldDB" id="A0A9N9KGS7"/>
<comment type="caution">
    <text evidence="2">The sequence shown here is derived from an EMBL/GenBank/DDBJ whole genome shotgun (WGS) entry which is preliminary data.</text>
</comment>
<name>A0A9N9KGS7_9GLOM</name>
<dbReference type="GO" id="GO:0030620">
    <property type="term" value="F:U2 snRNA binding"/>
    <property type="evidence" value="ECO:0007669"/>
    <property type="project" value="TreeGrafter"/>
</dbReference>
<dbReference type="GO" id="GO:0030619">
    <property type="term" value="F:U1 snRNA binding"/>
    <property type="evidence" value="ECO:0007669"/>
    <property type="project" value="TreeGrafter"/>
</dbReference>
<evidence type="ECO:0000313" key="2">
    <source>
        <dbReference type="EMBL" id="CAG8828750.1"/>
    </source>
</evidence>
<feature type="non-terminal residue" evidence="2">
    <location>
        <position position="1"/>
    </location>
</feature>
<feature type="non-terminal residue" evidence="2">
    <location>
        <position position="154"/>
    </location>
</feature>
<sequence>TTSNYETATFASKTEWRVRAISSTNLHLRTNHIYVNAEDIRDTGYTYVLPKNLLKRFIQIADLRTQIAAYMYGISPRDNTQVKEIRALVIVPQYGTHQSVHLPNMMPEHEYIKDFEPLGLIVTQPFETAQLSPSILCLHAKIVAENKNWDGDKT</sequence>
<evidence type="ECO:0000313" key="3">
    <source>
        <dbReference type="Proteomes" id="UP000789405"/>
    </source>
</evidence>
<dbReference type="GO" id="GO:0017070">
    <property type="term" value="F:U6 snRNA binding"/>
    <property type="evidence" value="ECO:0007669"/>
    <property type="project" value="TreeGrafter"/>
</dbReference>
<dbReference type="GO" id="GO:0000244">
    <property type="term" value="P:spliceosomal tri-snRNP complex assembly"/>
    <property type="evidence" value="ECO:0007669"/>
    <property type="project" value="TreeGrafter"/>
</dbReference>
<dbReference type="GO" id="GO:0005682">
    <property type="term" value="C:U5 snRNP"/>
    <property type="evidence" value="ECO:0007669"/>
    <property type="project" value="TreeGrafter"/>
</dbReference>
<keyword evidence="3" id="KW-1185">Reference proteome</keyword>
<organism evidence="2 3">
    <name type="scientific">Dentiscutata erythropus</name>
    <dbReference type="NCBI Taxonomy" id="1348616"/>
    <lineage>
        <taxon>Eukaryota</taxon>
        <taxon>Fungi</taxon>
        <taxon>Fungi incertae sedis</taxon>
        <taxon>Mucoromycota</taxon>
        <taxon>Glomeromycotina</taxon>
        <taxon>Glomeromycetes</taxon>
        <taxon>Diversisporales</taxon>
        <taxon>Gigasporaceae</taxon>
        <taxon>Dentiscutata</taxon>
    </lineage>
</organism>
<dbReference type="InterPro" id="IPR037518">
    <property type="entry name" value="MPN"/>
</dbReference>
<proteinExistence type="predicted"/>
<dbReference type="Pfam" id="PF01398">
    <property type="entry name" value="JAB"/>
    <property type="match status" value="1"/>
</dbReference>
<dbReference type="GO" id="GO:0097157">
    <property type="term" value="F:pre-mRNA intronic binding"/>
    <property type="evidence" value="ECO:0007669"/>
    <property type="project" value="TreeGrafter"/>
</dbReference>
<dbReference type="PROSITE" id="PS50249">
    <property type="entry name" value="MPN"/>
    <property type="match status" value="1"/>
</dbReference>
<reference evidence="2" key="1">
    <citation type="submission" date="2021-06" db="EMBL/GenBank/DDBJ databases">
        <authorList>
            <person name="Kallberg Y."/>
            <person name="Tangrot J."/>
            <person name="Rosling A."/>
        </authorList>
    </citation>
    <scope>NUCLEOTIDE SEQUENCE</scope>
    <source>
        <strain evidence="2">MA453B</strain>
    </source>
</reference>
<dbReference type="GO" id="GO:0008237">
    <property type="term" value="F:metallopeptidase activity"/>
    <property type="evidence" value="ECO:0007669"/>
    <property type="project" value="InterPro"/>
</dbReference>
<dbReference type="FunFam" id="3.40.140.10:FF:000002">
    <property type="entry name" value="Pre-mRNA-processing-splicing factor 8"/>
    <property type="match status" value="1"/>
</dbReference>
<dbReference type="GO" id="GO:0030623">
    <property type="term" value="F:U5 snRNA binding"/>
    <property type="evidence" value="ECO:0007669"/>
    <property type="project" value="TreeGrafter"/>
</dbReference>
<dbReference type="GO" id="GO:0071013">
    <property type="term" value="C:catalytic step 2 spliceosome"/>
    <property type="evidence" value="ECO:0007669"/>
    <property type="project" value="TreeGrafter"/>
</dbReference>
<dbReference type="InterPro" id="IPR000555">
    <property type="entry name" value="JAMM/MPN+_dom"/>
</dbReference>
<feature type="domain" description="MPN" evidence="1">
    <location>
        <begin position="46"/>
        <end position="154"/>
    </location>
</feature>
<gene>
    <name evidence="2" type="ORF">DERYTH_LOCUS28550</name>
</gene>
<dbReference type="Gene3D" id="3.40.140.10">
    <property type="entry name" value="Cytidine Deaminase, domain 2"/>
    <property type="match status" value="1"/>
</dbReference>
<dbReference type="Proteomes" id="UP000789405">
    <property type="component" value="Unassembled WGS sequence"/>
</dbReference>
<evidence type="ECO:0000259" key="1">
    <source>
        <dbReference type="PROSITE" id="PS50249"/>
    </source>
</evidence>
<dbReference type="PANTHER" id="PTHR11140">
    <property type="entry name" value="PRE-MRNA SPLICING FACTOR PRP8"/>
    <property type="match status" value="1"/>
</dbReference>
<dbReference type="PANTHER" id="PTHR11140:SF0">
    <property type="entry name" value="PRE-MRNA-PROCESSING-SPLICING FACTOR 8"/>
    <property type="match status" value="1"/>
</dbReference>
<dbReference type="InterPro" id="IPR027652">
    <property type="entry name" value="PRP8"/>
</dbReference>
<dbReference type="OrthoDB" id="1931567at2759"/>